<accession>A0A060QH75</accession>
<comment type="caution">
    <text evidence="1">The sequence shown here is derived from an EMBL/GenBank/DDBJ whole genome shotgun (WGS) entry which is preliminary data.</text>
</comment>
<organism evidence="1 2">
    <name type="scientific">Asaia bogorensis</name>
    <dbReference type="NCBI Taxonomy" id="91915"/>
    <lineage>
        <taxon>Bacteria</taxon>
        <taxon>Pseudomonadati</taxon>
        <taxon>Pseudomonadota</taxon>
        <taxon>Alphaproteobacteria</taxon>
        <taxon>Acetobacterales</taxon>
        <taxon>Acetobacteraceae</taxon>
        <taxon>Asaia</taxon>
    </lineage>
</organism>
<name>A0A060QH75_9PROT</name>
<gene>
    <name evidence="1" type="ORF">ASAP_2230</name>
</gene>
<reference evidence="1 2" key="2">
    <citation type="journal article" date="2014" name="PLoS ONE">
        <title>Evolution of mitochondria reconstructed from the energy metabolism of living bacteria.</title>
        <authorList>
            <person name="Degli Esposti M."/>
            <person name="Chouaia B."/>
            <person name="Comandatore F."/>
            <person name="Crotti E."/>
            <person name="Sassera D."/>
            <person name="Lievens P.M."/>
            <person name="Daffonchio D."/>
            <person name="Bandi C."/>
        </authorList>
    </citation>
    <scope>NUCLEOTIDE SEQUENCE [LARGE SCALE GENOMIC DNA]</scope>
    <source>
        <strain evidence="1 2">SF2.1</strain>
    </source>
</reference>
<dbReference type="Proteomes" id="UP000027583">
    <property type="component" value="Unassembled WGS sequence"/>
</dbReference>
<sequence length="39" mass="4353">MRNIITPCDIVIAPQYGTSPARATRRQGRLPVLSATWIE</sequence>
<dbReference type="AlphaFoldDB" id="A0A060QH75"/>
<reference evidence="1 2" key="1">
    <citation type="journal article" date="2014" name="Genome Biol. Evol.">
        <title>Acetic acid bacteria genomes reveal functional traits for adaptation to life in insect guts.</title>
        <authorList>
            <person name="Chouaia B."/>
            <person name="Gaiarsa S."/>
            <person name="Crotti E."/>
            <person name="Comandatore F."/>
            <person name="Degli Esposti M."/>
            <person name="Ricci I."/>
            <person name="Alma A."/>
            <person name="Favia G."/>
            <person name="Bandi C."/>
            <person name="Daffonchio D."/>
        </authorList>
    </citation>
    <scope>NUCLEOTIDE SEQUENCE [LARGE SCALE GENOMIC DNA]</scope>
    <source>
        <strain evidence="1 2">SF2.1</strain>
    </source>
</reference>
<dbReference type="EMBL" id="CBLX010000015">
    <property type="protein sequence ID" value="CDG40275.1"/>
    <property type="molecule type" value="Genomic_DNA"/>
</dbReference>
<protein>
    <submittedName>
        <fullName evidence="1">Uncharacterized protein</fullName>
    </submittedName>
</protein>
<evidence type="ECO:0000313" key="2">
    <source>
        <dbReference type="Proteomes" id="UP000027583"/>
    </source>
</evidence>
<proteinExistence type="predicted"/>
<evidence type="ECO:0000313" key="1">
    <source>
        <dbReference type="EMBL" id="CDG40275.1"/>
    </source>
</evidence>